<organism evidence="11 12">
    <name type="scientific">Myxozyma melibiosi</name>
    <dbReference type="NCBI Taxonomy" id="54550"/>
    <lineage>
        <taxon>Eukaryota</taxon>
        <taxon>Fungi</taxon>
        <taxon>Dikarya</taxon>
        <taxon>Ascomycota</taxon>
        <taxon>Saccharomycotina</taxon>
        <taxon>Lipomycetes</taxon>
        <taxon>Lipomycetales</taxon>
        <taxon>Lipomycetaceae</taxon>
        <taxon>Myxozyma</taxon>
    </lineage>
</organism>
<evidence type="ECO:0000256" key="1">
    <source>
        <dbReference type="ARBA" id="ARBA00022527"/>
    </source>
</evidence>
<reference evidence="11 12" key="1">
    <citation type="submission" date="2024-03" db="EMBL/GenBank/DDBJ databases">
        <title>Genome-scale model development and genomic sequencing of the oleaginous clade Lipomyces.</title>
        <authorList>
            <consortium name="Lawrence Berkeley National Laboratory"/>
            <person name="Czajka J.J."/>
            <person name="Han Y."/>
            <person name="Kim J."/>
            <person name="Mondo S.J."/>
            <person name="Hofstad B.A."/>
            <person name="Robles A."/>
            <person name="Haridas S."/>
            <person name="Riley R."/>
            <person name="LaButti K."/>
            <person name="Pangilinan J."/>
            <person name="Andreopoulos W."/>
            <person name="Lipzen A."/>
            <person name="Yan J."/>
            <person name="Wang M."/>
            <person name="Ng V."/>
            <person name="Grigoriev I.V."/>
            <person name="Spatafora J.W."/>
            <person name="Magnuson J.K."/>
            <person name="Baker S.E."/>
            <person name="Pomraning K.R."/>
        </authorList>
    </citation>
    <scope>NUCLEOTIDE SEQUENCE [LARGE SCALE GENOMIC DNA]</scope>
    <source>
        <strain evidence="11 12">Phaff 52-87</strain>
    </source>
</reference>
<evidence type="ECO:0000256" key="3">
    <source>
        <dbReference type="ARBA" id="ARBA00022679"/>
    </source>
</evidence>
<dbReference type="CDD" id="cd11651">
    <property type="entry name" value="YPK1_N_like"/>
    <property type="match status" value="1"/>
</dbReference>
<dbReference type="InterPro" id="IPR017892">
    <property type="entry name" value="Pkinase_C"/>
</dbReference>
<dbReference type="PANTHER" id="PTHR24351">
    <property type="entry name" value="RIBOSOMAL PROTEIN S6 KINASE"/>
    <property type="match status" value="1"/>
</dbReference>
<evidence type="ECO:0000256" key="7">
    <source>
        <dbReference type="PROSITE-ProRule" id="PRU10141"/>
    </source>
</evidence>
<evidence type="ECO:0000256" key="6">
    <source>
        <dbReference type="ARBA" id="ARBA00022840"/>
    </source>
</evidence>
<gene>
    <name evidence="11" type="ORF">BZA70DRAFT_278748</name>
</gene>
<dbReference type="SUPFAM" id="SSF56112">
    <property type="entry name" value="Protein kinase-like (PK-like)"/>
    <property type="match status" value="1"/>
</dbReference>
<dbReference type="PROSITE" id="PS50011">
    <property type="entry name" value="PROTEIN_KINASE_DOM"/>
    <property type="match status" value="1"/>
</dbReference>
<keyword evidence="3" id="KW-0808">Transferase</keyword>
<evidence type="ECO:0000256" key="5">
    <source>
        <dbReference type="ARBA" id="ARBA00022777"/>
    </source>
</evidence>
<evidence type="ECO:0000259" key="9">
    <source>
        <dbReference type="PROSITE" id="PS50011"/>
    </source>
</evidence>
<feature type="compositionally biased region" description="Basic and acidic residues" evidence="8">
    <location>
        <begin position="32"/>
        <end position="44"/>
    </location>
</feature>
<comment type="caution">
    <text evidence="11">The sequence shown here is derived from an EMBL/GenBank/DDBJ whole genome shotgun (WGS) entry which is preliminary data.</text>
</comment>
<dbReference type="PROSITE" id="PS51285">
    <property type="entry name" value="AGC_KINASE_CTER"/>
    <property type="match status" value="1"/>
</dbReference>
<dbReference type="InterPro" id="IPR000961">
    <property type="entry name" value="AGC-kinase_C"/>
</dbReference>
<evidence type="ECO:0000256" key="8">
    <source>
        <dbReference type="SAM" id="MobiDB-lite"/>
    </source>
</evidence>
<feature type="compositionally biased region" description="Low complexity" evidence="8">
    <location>
        <begin position="14"/>
        <end position="26"/>
    </location>
</feature>
<accession>A0ABR1F569</accession>
<dbReference type="PROSITE" id="PS00108">
    <property type="entry name" value="PROTEIN_KINASE_ST"/>
    <property type="match status" value="1"/>
</dbReference>
<protein>
    <submittedName>
        <fullName evidence="11">Kinase-like domain-containing protein</fullName>
    </submittedName>
</protein>
<proteinExistence type="predicted"/>
<evidence type="ECO:0000256" key="4">
    <source>
        <dbReference type="ARBA" id="ARBA00022741"/>
    </source>
</evidence>
<evidence type="ECO:0000259" key="10">
    <source>
        <dbReference type="PROSITE" id="PS51285"/>
    </source>
</evidence>
<dbReference type="InterPro" id="IPR008271">
    <property type="entry name" value="Ser/Thr_kinase_AS"/>
</dbReference>
<dbReference type="InterPro" id="IPR017441">
    <property type="entry name" value="Protein_kinase_ATP_BS"/>
</dbReference>
<dbReference type="SMART" id="SM00133">
    <property type="entry name" value="S_TK_X"/>
    <property type="match status" value="1"/>
</dbReference>
<dbReference type="Proteomes" id="UP001498771">
    <property type="component" value="Unassembled WGS sequence"/>
</dbReference>
<keyword evidence="2" id="KW-0597">Phosphoprotein</keyword>
<evidence type="ECO:0000313" key="12">
    <source>
        <dbReference type="Proteomes" id="UP001498771"/>
    </source>
</evidence>
<dbReference type="SMART" id="SM00220">
    <property type="entry name" value="S_TKc"/>
    <property type="match status" value="1"/>
</dbReference>
<dbReference type="Pfam" id="PF00069">
    <property type="entry name" value="Pkinase"/>
    <property type="match status" value="1"/>
</dbReference>
<feature type="compositionally biased region" description="Low complexity" evidence="8">
    <location>
        <begin position="70"/>
        <end position="81"/>
    </location>
</feature>
<keyword evidence="1" id="KW-0723">Serine/threonine-protein kinase</keyword>
<keyword evidence="4 7" id="KW-0547">Nucleotide-binding</keyword>
<name>A0ABR1F569_9ASCO</name>
<dbReference type="Gene3D" id="1.10.510.10">
    <property type="entry name" value="Transferase(Phosphotransferase) domain 1"/>
    <property type="match status" value="1"/>
</dbReference>
<dbReference type="InterPro" id="IPR035892">
    <property type="entry name" value="C2_domain_sf"/>
</dbReference>
<sequence>MSWKLTKKLRETHLSNLSSRSSSTSTITPQNFEEKEKEKESEKSKSKHHHHFYLSSKHEDTSPSEKKDSAASASAASSSSSFSPGHRSQPSTTSTVRPGLLIVTIHEAAGLSLPPSYTHAQHGQSSASSFSSSSSTSRHFLPYLVLEFDKTQVILDAHSGTIENPKWEQTANFDVSRSETLTVSLYVRNPGAFFTSKDGANSSSSSNGESKKLEEDILLGSCKLTPKLDPSAGKRDESIAVSWGTGKVHLTVQYKPNQKAALTIDDFDLLKVVGKGSFGKVMQVRKKDTNRIYALKTIRKAHIVSRSEVNHTLAERTVLAQIDNPFIVPLKFSFQSPEKLYFVLAFINGGELFHHLQREGKFDLNRARFYTAELLCALECLHGFNVIYRDLKPENILLDYTGHIALCDFGLCKLNMREDDKTNTFCGTPEYLAPELLLGQGYTKTVDWWTLGVLLYEMLTGLPPFYDENTNEMYRKILQDPLRFPDDMDKDAKSLLTGLLNRDPKQRLGANGPAEIKNHKFFVEIDWKKLLGKKYPPPFKPSVASATDTSNFDKEFTNEVPTDSVVDDYLSESVQRQFGGWTYSDSRLGTTLGNSGPGPGSVIG</sequence>
<feature type="compositionally biased region" description="Low complexity" evidence="8">
    <location>
        <begin position="125"/>
        <end position="135"/>
    </location>
</feature>
<dbReference type="InterPro" id="IPR011009">
    <property type="entry name" value="Kinase-like_dom_sf"/>
</dbReference>
<dbReference type="Gene3D" id="2.60.40.150">
    <property type="entry name" value="C2 domain"/>
    <property type="match status" value="1"/>
</dbReference>
<dbReference type="RefSeq" id="XP_064767990.1">
    <property type="nucleotide sequence ID" value="XM_064912649.1"/>
</dbReference>
<evidence type="ECO:0000313" key="11">
    <source>
        <dbReference type="EMBL" id="KAK7204957.1"/>
    </source>
</evidence>
<dbReference type="GeneID" id="90038161"/>
<feature type="compositionally biased region" description="Polar residues" evidence="8">
    <location>
        <begin position="82"/>
        <end position="96"/>
    </location>
</feature>
<keyword evidence="12" id="KW-1185">Reference proteome</keyword>
<evidence type="ECO:0000256" key="2">
    <source>
        <dbReference type="ARBA" id="ARBA00022553"/>
    </source>
</evidence>
<feature type="compositionally biased region" description="Basic and acidic residues" evidence="8">
    <location>
        <begin position="56"/>
        <end position="69"/>
    </location>
</feature>
<feature type="region of interest" description="Disordered" evidence="8">
    <location>
        <begin position="1"/>
        <end position="97"/>
    </location>
</feature>
<feature type="domain" description="AGC-kinase C-terminal" evidence="10">
    <location>
        <begin position="523"/>
        <end position="593"/>
    </location>
</feature>
<keyword evidence="5" id="KW-0418">Kinase</keyword>
<feature type="domain" description="Protein kinase" evidence="9">
    <location>
        <begin position="267"/>
        <end position="522"/>
    </location>
</feature>
<feature type="binding site" evidence="7">
    <location>
        <position position="300"/>
    </location>
    <ligand>
        <name>ATP</name>
        <dbReference type="ChEBI" id="CHEBI:30616"/>
    </ligand>
</feature>
<dbReference type="Gene3D" id="3.30.200.20">
    <property type="entry name" value="Phosphorylase Kinase, domain 1"/>
    <property type="match status" value="1"/>
</dbReference>
<feature type="region of interest" description="Disordered" evidence="8">
    <location>
        <begin position="115"/>
        <end position="135"/>
    </location>
</feature>
<keyword evidence="6 7" id="KW-0067">ATP-binding</keyword>
<dbReference type="SUPFAM" id="SSF49562">
    <property type="entry name" value="C2 domain (Calcium/lipid-binding domain, CaLB)"/>
    <property type="match status" value="1"/>
</dbReference>
<dbReference type="Pfam" id="PF00433">
    <property type="entry name" value="Pkinase_C"/>
    <property type="match status" value="1"/>
</dbReference>
<dbReference type="PROSITE" id="PS00107">
    <property type="entry name" value="PROTEIN_KINASE_ATP"/>
    <property type="match status" value="1"/>
</dbReference>
<dbReference type="InterPro" id="IPR000719">
    <property type="entry name" value="Prot_kinase_dom"/>
</dbReference>
<dbReference type="EMBL" id="JBBJBU010000006">
    <property type="protein sequence ID" value="KAK7204957.1"/>
    <property type="molecule type" value="Genomic_DNA"/>
</dbReference>